<organism evidence="1 2">
    <name type="scientific">Halalkalibacter wakoensis JCM 9140</name>
    <dbReference type="NCBI Taxonomy" id="1236970"/>
    <lineage>
        <taxon>Bacteria</taxon>
        <taxon>Bacillati</taxon>
        <taxon>Bacillota</taxon>
        <taxon>Bacilli</taxon>
        <taxon>Bacillales</taxon>
        <taxon>Bacillaceae</taxon>
        <taxon>Halalkalibacter</taxon>
    </lineage>
</organism>
<dbReference type="STRING" id="1236970.JCM9140_2326"/>
<proteinExistence type="predicted"/>
<reference evidence="1" key="1">
    <citation type="journal article" date="2014" name="Genome Announc.">
        <title>Draft Genome Sequences of Three Alkaliphilic Bacillus Strains, Bacillus wakoensis JCM 9140T, Bacillus akibai JCM 9157T, and Bacillus hemicellulosilyticus JCM 9152T.</title>
        <authorList>
            <person name="Yuki M."/>
            <person name="Oshima K."/>
            <person name="Suda W."/>
            <person name="Oshida Y."/>
            <person name="Kitamura K."/>
            <person name="Iida T."/>
            <person name="Hattori M."/>
            <person name="Ohkuma M."/>
        </authorList>
    </citation>
    <scope>NUCLEOTIDE SEQUENCE [LARGE SCALE GENOMIC DNA]</scope>
    <source>
        <strain evidence="1">JCM 9140</strain>
    </source>
</reference>
<sequence length="680" mass="75738">MTISSSTPRQGQSVVATSSAPGVVREYDLVAPGEDMTITNMKVDLNVKGGYDISDLITAVEIYNPKNNMIIGSETISNVSGDTFTLDFDRVNWYVERGAKETIQLRVRSTRNETFADAEIDARLSFVEFDLEETRERNRTMLDSALPSSPQYKRLIAGGLWKVDRVPASERIYAYSISDTLRQAPLGAFRLEAEHEEMRVDEIVVSAADINNSLLSAEGMNGRLDNLLAAPNLYEVGSNTPVAAGTFSRDGSEIEFDFDRNYTIKPGLQNRKSYYIRADILSTGMSSATDLSKTLNLHVSDIDARGNDSNVRLSLDRPFTDTVEPTGTGGNRLAGLNYRDTSAFVSLQHSSNRTAPNTSNQRIFTFTIENMSTIGLRGHDLFVEQIPVYNQFDWGSDVRDFDLAEFTVRDDRNQRYQPVTLDVSNNRVVEHGDRHFRGYAPNSLSSPFVFTSLGSQNVRSSSVRSLAESAEIEKIVEPSVTVLTEVDGQHVTISGEVSGEIEKVRIQVSEANINREVDVIDGKYSAYFDGLSEGSYEVRVSALDVVEIDGEGQFDIGEPLVKDLQVSKDGQNLTVNGRTEGLNRVMAQIEFDPNLDDTIREAFHDVWKKEVDVRRDRFSVDFTDLPPGDHEVSVTGIDFSSGDQYGEREVSTFTIAQPTISHLTPRFKTEQSLFQVKRVM</sequence>
<keyword evidence="2" id="KW-1185">Reference proteome</keyword>
<dbReference type="RefSeq" id="WP_034745686.1">
    <property type="nucleotide sequence ID" value="NZ_BAUT01000021.1"/>
</dbReference>
<evidence type="ECO:0000313" key="2">
    <source>
        <dbReference type="Proteomes" id="UP000018890"/>
    </source>
</evidence>
<comment type="caution">
    <text evidence="1">The sequence shown here is derived from an EMBL/GenBank/DDBJ whole genome shotgun (WGS) entry which is preliminary data.</text>
</comment>
<dbReference type="Proteomes" id="UP000018890">
    <property type="component" value="Unassembled WGS sequence"/>
</dbReference>
<dbReference type="AlphaFoldDB" id="W4Q2R4"/>
<accession>W4Q2R4</accession>
<gene>
    <name evidence="1" type="ORF">JCM9140_2326</name>
</gene>
<protein>
    <submittedName>
        <fullName evidence="1">Uncharacterized protein</fullName>
    </submittedName>
</protein>
<name>W4Q2R4_9BACI</name>
<evidence type="ECO:0000313" key="1">
    <source>
        <dbReference type="EMBL" id="GAE26277.1"/>
    </source>
</evidence>
<dbReference type="EMBL" id="BAUT01000021">
    <property type="protein sequence ID" value="GAE26277.1"/>
    <property type="molecule type" value="Genomic_DNA"/>
</dbReference>